<dbReference type="EMBL" id="JBJQOH010000008">
    <property type="protein sequence ID" value="KAL3675025.1"/>
    <property type="molecule type" value="Genomic_DNA"/>
</dbReference>
<evidence type="ECO:0000256" key="1">
    <source>
        <dbReference type="SAM" id="MobiDB-lite"/>
    </source>
</evidence>
<accession>A0ABD3GAH6</accession>
<feature type="compositionally biased region" description="Basic and acidic residues" evidence="1">
    <location>
        <begin position="61"/>
        <end position="83"/>
    </location>
</feature>
<feature type="compositionally biased region" description="Polar residues" evidence="1">
    <location>
        <begin position="110"/>
        <end position="119"/>
    </location>
</feature>
<gene>
    <name evidence="2" type="ORF">R1sor_024973</name>
</gene>
<feature type="compositionally biased region" description="Polar residues" evidence="1">
    <location>
        <begin position="1"/>
        <end position="39"/>
    </location>
</feature>
<sequence length="147" mass="15905">MGGSGATSPYKQTDVSTAPGPQSQSPRLTKGTQPITTQPKLWGQARKLSQPTRTIMPEELEAGKKEAEDEYHRRKAKLDKGDPNAKGVNLNQDGQSQNQGRPAMKPAGPSGNNRASVSNAFAVLEELDQEEDHVEPPANRVTFKCPN</sequence>
<dbReference type="Proteomes" id="UP001633002">
    <property type="component" value="Unassembled WGS sequence"/>
</dbReference>
<name>A0ABD3GAH6_9MARC</name>
<keyword evidence="3" id="KW-1185">Reference proteome</keyword>
<evidence type="ECO:0000313" key="2">
    <source>
        <dbReference type="EMBL" id="KAL3675025.1"/>
    </source>
</evidence>
<feature type="region of interest" description="Disordered" evidence="1">
    <location>
        <begin position="1"/>
        <end position="120"/>
    </location>
</feature>
<reference evidence="2 3" key="1">
    <citation type="submission" date="2024-09" db="EMBL/GenBank/DDBJ databases">
        <title>Chromosome-scale assembly of Riccia sorocarpa.</title>
        <authorList>
            <person name="Paukszto L."/>
        </authorList>
    </citation>
    <scope>NUCLEOTIDE SEQUENCE [LARGE SCALE GENOMIC DNA]</scope>
    <source>
        <strain evidence="2">LP-2024</strain>
        <tissue evidence="2">Aerial parts of the thallus</tissue>
    </source>
</reference>
<feature type="compositionally biased region" description="Polar residues" evidence="1">
    <location>
        <begin position="89"/>
        <end position="100"/>
    </location>
</feature>
<organism evidence="2 3">
    <name type="scientific">Riccia sorocarpa</name>
    <dbReference type="NCBI Taxonomy" id="122646"/>
    <lineage>
        <taxon>Eukaryota</taxon>
        <taxon>Viridiplantae</taxon>
        <taxon>Streptophyta</taxon>
        <taxon>Embryophyta</taxon>
        <taxon>Marchantiophyta</taxon>
        <taxon>Marchantiopsida</taxon>
        <taxon>Marchantiidae</taxon>
        <taxon>Marchantiales</taxon>
        <taxon>Ricciaceae</taxon>
        <taxon>Riccia</taxon>
    </lineage>
</organism>
<proteinExistence type="predicted"/>
<dbReference type="AlphaFoldDB" id="A0ABD3GAH6"/>
<feature type="region of interest" description="Disordered" evidence="1">
    <location>
        <begin position="128"/>
        <end position="147"/>
    </location>
</feature>
<protein>
    <submittedName>
        <fullName evidence="2">Uncharacterized protein</fullName>
    </submittedName>
</protein>
<evidence type="ECO:0000313" key="3">
    <source>
        <dbReference type="Proteomes" id="UP001633002"/>
    </source>
</evidence>
<comment type="caution">
    <text evidence="2">The sequence shown here is derived from an EMBL/GenBank/DDBJ whole genome shotgun (WGS) entry which is preliminary data.</text>
</comment>